<gene>
    <name evidence="1" type="ORF">ADUPG1_000434</name>
</gene>
<evidence type="ECO:0000313" key="2">
    <source>
        <dbReference type="Proteomes" id="UP001057375"/>
    </source>
</evidence>
<keyword evidence="2" id="KW-1185">Reference proteome</keyword>
<comment type="caution">
    <text evidence="1">The sequence shown here is derived from an EMBL/GenBank/DDBJ whole genome shotgun (WGS) entry which is preliminary data.</text>
</comment>
<dbReference type="Proteomes" id="UP001057375">
    <property type="component" value="Unassembled WGS sequence"/>
</dbReference>
<dbReference type="EMBL" id="BQXS01000154">
    <property type="protein sequence ID" value="GKT28113.1"/>
    <property type="molecule type" value="Genomic_DNA"/>
</dbReference>
<organism evidence="1 2">
    <name type="scientific">Aduncisulcus paluster</name>
    <dbReference type="NCBI Taxonomy" id="2918883"/>
    <lineage>
        <taxon>Eukaryota</taxon>
        <taxon>Metamonada</taxon>
        <taxon>Carpediemonas-like organisms</taxon>
        <taxon>Aduncisulcus</taxon>
    </lineage>
</organism>
<accession>A0ABQ5K6C2</accession>
<name>A0ABQ5K6C2_9EUKA</name>
<proteinExistence type="predicted"/>
<sequence>MKAENRLEDGILDSFRCFVHTSCGCVSVNDKDDTDTLAFQALNVRAPRIVDRCFTVSREILPLVSIADDDYRWPICTLIIPYLSVLGFPQGSSWVFSSLPSLSIRLIPQRQRCIHPHYHPVSPHLTTSLSTFTPSIHTLPNPFLQCWRDAHSGDFFLLHPVLGLHTTPFFNILGSWSSPYLIWSVYIHCGLSTALFLHEEERDEDNSSHSEEEGE</sequence>
<reference evidence="1" key="1">
    <citation type="submission" date="2022-03" db="EMBL/GenBank/DDBJ databases">
        <title>Draft genome sequence of Aduncisulcus paluster, a free-living microaerophilic Fornicata.</title>
        <authorList>
            <person name="Yuyama I."/>
            <person name="Kume K."/>
            <person name="Tamura T."/>
            <person name="Inagaki Y."/>
            <person name="Hashimoto T."/>
        </authorList>
    </citation>
    <scope>NUCLEOTIDE SEQUENCE</scope>
    <source>
        <strain evidence="1">NY0171</strain>
    </source>
</reference>
<protein>
    <submittedName>
        <fullName evidence="1">Uncharacterized protein</fullName>
    </submittedName>
</protein>
<evidence type="ECO:0000313" key="1">
    <source>
        <dbReference type="EMBL" id="GKT28113.1"/>
    </source>
</evidence>